<dbReference type="Gene3D" id="1.25.40.40">
    <property type="entry name" value="Cytochrome c oxidase, subunit Va/VI"/>
    <property type="match status" value="1"/>
</dbReference>
<dbReference type="InterPro" id="IPR003204">
    <property type="entry name" value="Cyt_c_oxidase_su5A/6"/>
</dbReference>
<dbReference type="PANTHER" id="PTHR14200:SF11">
    <property type="entry name" value="CYTOCHROME C OXIDASE SUBUNIT 5A, MITOCHONDRIAL"/>
    <property type="match status" value="1"/>
</dbReference>
<protein>
    <recommendedName>
        <fullName evidence="4 13">Cytochrome c oxidase subunit 5A, mitochondrial</fullName>
    </recommendedName>
    <alternativeName>
        <fullName evidence="12 13">Cytochrome c oxidase polypeptide Va</fullName>
    </alternativeName>
</protein>
<accession>A0A2K6C217</accession>
<evidence type="ECO:0000256" key="13">
    <source>
        <dbReference type="RuleBase" id="RU368103"/>
    </source>
</evidence>
<dbReference type="UniPathway" id="UPA00705"/>
<keyword evidence="5 13" id="KW-0349">Heme</keyword>
<dbReference type="STRING" id="9545.ENSMNEP00000017709"/>
<reference evidence="14" key="2">
    <citation type="submission" date="2025-09" db="UniProtKB">
        <authorList>
            <consortium name="Ensembl"/>
        </authorList>
    </citation>
    <scope>IDENTIFICATION</scope>
</reference>
<evidence type="ECO:0000313" key="15">
    <source>
        <dbReference type="Proteomes" id="UP000233120"/>
    </source>
</evidence>
<dbReference type="InterPro" id="IPR036545">
    <property type="entry name" value="Cyt_c_oxidase_su5A/6_sf"/>
</dbReference>
<evidence type="ECO:0000256" key="3">
    <source>
        <dbReference type="ARBA" id="ARBA00007972"/>
    </source>
</evidence>
<dbReference type="Pfam" id="PF02284">
    <property type="entry name" value="COX5A"/>
    <property type="match status" value="1"/>
</dbReference>
<dbReference type="GO" id="GO:0006123">
    <property type="term" value="P:mitochondrial electron transport, cytochrome c to oxygen"/>
    <property type="evidence" value="ECO:0007669"/>
    <property type="project" value="UniProtKB-UniRule"/>
</dbReference>
<keyword evidence="6 13" id="KW-0479">Metal-binding</keyword>
<comment type="pathway">
    <text evidence="2 13">Energy metabolism; oxidative phosphorylation.</text>
</comment>
<dbReference type="PANTHER" id="PTHR14200">
    <property type="entry name" value="CYTOCHROME C OXIDASE POLYPEPTIDE"/>
    <property type="match status" value="1"/>
</dbReference>
<comment type="function">
    <text evidence="13">Component of the cytochrome c oxidase, the last enzyme in the mitochondrial electron transport chain which drives oxidative phosphorylation. The respiratory chain contains 3 multisubunit complexes succinate dehydrogenase (complex II, CII), ubiquinol-cytochrome c oxidoreductase (cytochrome b-c1 complex, complex III, CIII) and cytochrome c oxidase (complex IV, CIV), that cooperate to transfer electrons derived from NADH and succinate to molecular oxygen, creating an electrochemical gradient over the inner membrane that drives transmembrane transport and the ATP synthase. Cytochrome c oxidase is the component of the respiratory chain that catalyzes the reduction of oxygen to water. Electrons originating from reduced cytochrome c in the intermembrane space (IMS) are transferred via the dinuclear copper A center (CU(A)) of subunit 2 and heme A of subunit 1 to the active site in subunit 1, a binuclear center (BNC) formed by heme A3 and copper B (CU(B)). The BNC reduces molecular oxygen to 2 water molecules using 4 electrons from cytochrome c in the IMS and 4 protons from the mitochondrial matrix.</text>
</comment>
<evidence type="ECO:0000256" key="12">
    <source>
        <dbReference type="ARBA" id="ARBA00031049"/>
    </source>
</evidence>
<evidence type="ECO:0000313" key="14">
    <source>
        <dbReference type="Ensembl" id="ENSMNEP00000017709.1"/>
    </source>
</evidence>
<evidence type="ECO:0000256" key="11">
    <source>
        <dbReference type="ARBA" id="ARBA00023136"/>
    </source>
</evidence>
<evidence type="ECO:0000256" key="7">
    <source>
        <dbReference type="ARBA" id="ARBA00022792"/>
    </source>
</evidence>
<dbReference type="GO" id="GO:0045277">
    <property type="term" value="C:respiratory chain complex IV"/>
    <property type="evidence" value="ECO:0007669"/>
    <property type="project" value="UniProtKB-UniRule"/>
</dbReference>
<keyword evidence="10 13" id="KW-0496">Mitochondrion</keyword>
<comment type="subunit">
    <text evidence="13">Component of the cytochrome c oxidase (complex IV, CIV), a multisubunit enzyme composed of a catalytic core of 3 subunits and several supernumerary subunits. The complex exists as a monomer or a dimer and forms supercomplexes (SCs) in the inner mitochondrial membrane with ubiquinol-cytochrome c oxidoreductase (cytochrome b-c1 complex, complex III, CIII).</text>
</comment>
<reference evidence="14" key="1">
    <citation type="submission" date="2025-08" db="UniProtKB">
        <authorList>
            <consortium name="Ensembl"/>
        </authorList>
    </citation>
    <scope>IDENTIFICATION</scope>
</reference>
<evidence type="ECO:0000256" key="9">
    <source>
        <dbReference type="ARBA" id="ARBA00023004"/>
    </source>
</evidence>
<keyword evidence="11 13" id="KW-0472">Membrane</keyword>
<dbReference type="Proteomes" id="UP000233120">
    <property type="component" value="Unassembled WGS sequence"/>
</dbReference>
<sequence length="67" mass="7643">MNTFIIYYLVPEPKIIDAACRRLNDFASAVLILETVKDKTEPDKEIYPYILNVLGISTPEEQGLEKV</sequence>
<keyword evidence="8 13" id="KW-0809">Transit peptide</keyword>
<dbReference type="Bgee" id="ENSMNEG00000032829">
    <property type="expression patterns" value="Expressed in pituitary gland"/>
</dbReference>
<evidence type="ECO:0000256" key="4">
    <source>
        <dbReference type="ARBA" id="ARBA00021968"/>
    </source>
</evidence>
<dbReference type="SUPFAM" id="SSF48479">
    <property type="entry name" value="Cytochrome c oxidase subunit E"/>
    <property type="match status" value="1"/>
</dbReference>
<name>A0A2K6C217_MACNE</name>
<comment type="subcellular location">
    <subcellularLocation>
        <location evidence="1 13">Mitochondrion inner membrane</location>
        <topology evidence="1 13">Peripheral membrane protein</topology>
        <orientation evidence="1 13">Matrix side</orientation>
    </subcellularLocation>
</comment>
<keyword evidence="9 13" id="KW-0408">Iron</keyword>
<dbReference type="Ensembl" id="ENSMNET00000041940.1">
    <property type="protein sequence ID" value="ENSMNEP00000017709.1"/>
    <property type="gene ID" value="ENSMNEG00000032829.1"/>
</dbReference>
<evidence type="ECO:0000256" key="8">
    <source>
        <dbReference type="ARBA" id="ARBA00022946"/>
    </source>
</evidence>
<evidence type="ECO:0000256" key="6">
    <source>
        <dbReference type="ARBA" id="ARBA00022723"/>
    </source>
</evidence>
<keyword evidence="15" id="KW-1185">Reference proteome</keyword>
<dbReference type="GO" id="GO:0005743">
    <property type="term" value="C:mitochondrial inner membrane"/>
    <property type="evidence" value="ECO:0007669"/>
    <property type="project" value="UniProtKB-SubCell"/>
</dbReference>
<evidence type="ECO:0000256" key="1">
    <source>
        <dbReference type="ARBA" id="ARBA00004443"/>
    </source>
</evidence>
<dbReference type="OMA" id="CTKRDEP"/>
<proteinExistence type="inferred from homology"/>
<dbReference type="GO" id="GO:0046872">
    <property type="term" value="F:metal ion binding"/>
    <property type="evidence" value="ECO:0007669"/>
    <property type="project" value="UniProtKB-UniRule"/>
</dbReference>
<comment type="similarity">
    <text evidence="3 13">Belongs to the cytochrome c oxidase subunit 5A family.</text>
</comment>
<evidence type="ECO:0000256" key="5">
    <source>
        <dbReference type="ARBA" id="ARBA00022617"/>
    </source>
</evidence>
<keyword evidence="7 13" id="KW-0999">Mitochondrion inner membrane</keyword>
<evidence type="ECO:0000256" key="2">
    <source>
        <dbReference type="ARBA" id="ARBA00004673"/>
    </source>
</evidence>
<evidence type="ECO:0000256" key="10">
    <source>
        <dbReference type="ARBA" id="ARBA00023128"/>
    </source>
</evidence>
<dbReference type="GeneTree" id="ENSGT01110000269900"/>
<dbReference type="AlphaFoldDB" id="A0A2K6C217"/>
<organism evidence="14 15">
    <name type="scientific">Macaca nemestrina</name>
    <name type="common">Pig-tailed macaque</name>
    <dbReference type="NCBI Taxonomy" id="9545"/>
    <lineage>
        <taxon>Eukaryota</taxon>
        <taxon>Metazoa</taxon>
        <taxon>Chordata</taxon>
        <taxon>Craniata</taxon>
        <taxon>Vertebrata</taxon>
        <taxon>Euteleostomi</taxon>
        <taxon>Mammalia</taxon>
        <taxon>Eutheria</taxon>
        <taxon>Euarchontoglires</taxon>
        <taxon>Primates</taxon>
        <taxon>Haplorrhini</taxon>
        <taxon>Catarrhini</taxon>
        <taxon>Cercopithecidae</taxon>
        <taxon>Cercopithecinae</taxon>
        <taxon>Macaca</taxon>
    </lineage>
</organism>